<evidence type="ECO:0000256" key="7">
    <source>
        <dbReference type="ARBA" id="ARBA00022660"/>
    </source>
</evidence>
<evidence type="ECO:0000256" key="12">
    <source>
        <dbReference type="ARBA" id="ARBA00023027"/>
    </source>
</evidence>
<evidence type="ECO:0000256" key="6">
    <source>
        <dbReference type="ARBA" id="ARBA00022448"/>
    </source>
</evidence>
<protein>
    <recommendedName>
        <fullName evidence="5 17">NADH-ubiquinone oxidoreductase chain 4L</fullName>
        <ecNumber evidence="4 17">7.1.1.2</ecNumber>
    </recommendedName>
</protein>
<reference evidence="18" key="1">
    <citation type="journal article" date="2016" name="Mol. Ecol. Resour.">
        <title>Lessons from genome skimming of arthropod-preserving ethanol.</title>
        <authorList>
            <person name="Linard B."/>
            <person name="Arribas P."/>
            <person name="Andujar C."/>
            <person name="Crampton-Platt A."/>
            <person name="Vogler A.P."/>
        </authorList>
    </citation>
    <scope>NUCLEOTIDE SEQUENCE</scope>
</reference>
<evidence type="ECO:0000256" key="4">
    <source>
        <dbReference type="ARBA" id="ARBA00012944"/>
    </source>
</evidence>
<comment type="function">
    <text evidence="17">Core subunit of the mitochondrial membrane respiratory chain NADH dehydrogenase (Complex I) which catalyzes electron transfer from NADH through the respiratory chain, using ubiquinone as an electron acceptor.</text>
</comment>
<feature type="transmembrane region" description="Helical" evidence="17">
    <location>
        <begin position="14"/>
        <end position="34"/>
    </location>
</feature>
<evidence type="ECO:0000256" key="2">
    <source>
        <dbReference type="ARBA" id="ARBA00004225"/>
    </source>
</evidence>
<feature type="transmembrane region" description="Helical" evidence="17">
    <location>
        <begin position="41"/>
        <end position="64"/>
    </location>
</feature>
<keyword evidence="9 17" id="KW-1278">Translocase</keyword>
<keyword evidence="11 17" id="KW-1133">Transmembrane helix</keyword>
<evidence type="ECO:0000256" key="16">
    <source>
        <dbReference type="ARBA" id="ARBA00049551"/>
    </source>
</evidence>
<evidence type="ECO:0000256" key="9">
    <source>
        <dbReference type="ARBA" id="ARBA00022967"/>
    </source>
</evidence>
<keyword evidence="14 17" id="KW-0496">Mitochondrion</keyword>
<keyword evidence="7 17" id="KW-0679">Respiratory chain</keyword>
<dbReference type="InterPro" id="IPR039428">
    <property type="entry name" value="NUOK/Mnh_C1-like"/>
</dbReference>
<dbReference type="GO" id="GO:0008137">
    <property type="term" value="F:NADH dehydrogenase (ubiquinone) activity"/>
    <property type="evidence" value="ECO:0007669"/>
    <property type="project" value="UniProtKB-EC"/>
</dbReference>
<accession>A0A191ZRN4</accession>
<evidence type="ECO:0000256" key="10">
    <source>
        <dbReference type="ARBA" id="ARBA00022982"/>
    </source>
</evidence>
<dbReference type="PANTHER" id="PTHR11434:SF0">
    <property type="entry name" value="NADH-UBIQUINONE OXIDOREDUCTASE CHAIN 4L"/>
    <property type="match status" value="1"/>
</dbReference>
<comment type="function">
    <text evidence="1">Core subunit of the mitochondrial membrane respiratory chain NADH dehydrogenase (Complex I) that is believed to belong to the minimal assembly required for catalysis. Complex I functions in the transfer of electrons from NADH to the respiratory chain. The immediate electron acceptor for the enzyme is believed to be ubiquinone.</text>
</comment>
<dbReference type="GO" id="GO:0016651">
    <property type="term" value="F:oxidoreductase activity, acting on NAD(P)H"/>
    <property type="evidence" value="ECO:0007669"/>
    <property type="project" value="InterPro"/>
</dbReference>
<dbReference type="Gene3D" id="1.10.287.3510">
    <property type="match status" value="1"/>
</dbReference>
<feature type="transmembrane region" description="Helical" evidence="17">
    <location>
        <begin position="70"/>
        <end position="95"/>
    </location>
</feature>
<dbReference type="InterPro" id="IPR001133">
    <property type="entry name" value="NADH_UbQ_OxRdtase_chain4L/K"/>
</dbReference>
<dbReference type="AlphaFoldDB" id="A0A191ZRN4"/>
<sequence>MIYKTNIFIKLLKLIMYMLNMFFFIMFFSGLITFSLKRKHLLLMLLSMEFIILSLYILLFLYLSNFDSEYYFSMMFLVFCVCESVLGLSVLVSLIRTHGNDYFFSLNLC</sequence>
<keyword evidence="10 17" id="KW-0249">Electron transport</keyword>
<comment type="similarity">
    <text evidence="3 17">Belongs to the complex I subunit 4L family.</text>
</comment>
<evidence type="ECO:0000256" key="11">
    <source>
        <dbReference type="ARBA" id="ARBA00022989"/>
    </source>
</evidence>
<evidence type="ECO:0000256" key="14">
    <source>
        <dbReference type="ARBA" id="ARBA00023128"/>
    </source>
</evidence>
<dbReference type="GO" id="GO:0030964">
    <property type="term" value="C:NADH dehydrogenase complex"/>
    <property type="evidence" value="ECO:0007669"/>
    <property type="project" value="TreeGrafter"/>
</dbReference>
<evidence type="ECO:0000313" key="18">
    <source>
        <dbReference type="EMBL" id="ANJ70518.1"/>
    </source>
</evidence>
<keyword evidence="8 17" id="KW-0812">Transmembrane</keyword>
<evidence type="ECO:0000256" key="15">
    <source>
        <dbReference type="ARBA" id="ARBA00023136"/>
    </source>
</evidence>
<organism evidence="18">
    <name type="scientific">Hygrotus impressopunctatus</name>
    <dbReference type="NCBI Taxonomy" id="107885"/>
    <lineage>
        <taxon>Eukaryota</taxon>
        <taxon>Metazoa</taxon>
        <taxon>Ecdysozoa</taxon>
        <taxon>Arthropoda</taxon>
        <taxon>Hexapoda</taxon>
        <taxon>Insecta</taxon>
        <taxon>Pterygota</taxon>
        <taxon>Neoptera</taxon>
        <taxon>Endopterygota</taxon>
        <taxon>Coleoptera</taxon>
        <taxon>Adephaga</taxon>
        <taxon>Dytiscoidea</taxon>
        <taxon>Dytiscidae</taxon>
        <taxon>Hydroporinae</taxon>
        <taxon>Hygrotini</taxon>
        <taxon>Hygrotus</taxon>
        <taxon>Leptolambus</taxon>
    </lineage>
</organism>
<comment type="catalytic activity">
    <reaction evidence="16 17">
        <text>a ubiquinone + NADH + 5 H(+)(in) = a ubiquinol + NAD(+) + 4 H(+)(out)</text>
        <dbReference type="Rhea" id="RHEA:29091"/>
        <dbReference type="Rhea" id="RHEA-COMP:9565"/>
        <dbReference type="Rhea" id="RHEA-COMP:9566"/>
        <dbReference type="ChEBI" id="CHEBI:15378"/>
        <dbReference type="ChEBI" id="CHEBI:16389"/>
        <dbReference type="ChEBI" id="CHEBI:17976"/>
        <dbReference type="ChEBI" id="CHEBI:57540"/>
        <dbReference type="ChEBI" id="CHEBI:57945"/>
        <dbReference type="EC" id="7.1.1.2"/>
    </reaction>
</comment>
<keyword evidence="6 17" id="KW-0813">Transport</keyword>
<dbReference type="EMBL" id="KT876900">
    <property type="protein sequence ID" value="ANJ70518.1"/>
    <property type="molecule type" value="Genomic_DNA"/>
</dbReference>
<dbReference type="PANTHER" id="PTHR11434">
    <property type="entry name" value="NADH-UBIQUINONE OXIDOREDUCTASE SUBUNIT ND4L"/>
    <property type="match status" value="1"/>
</dbReference>
<evidence type="ECO:0000256" key="8">
    <source>
        <dbReference type="ARBA" id="ARBA00022692"/>
    </source>
</evidence>
<name>A0A191ZRN4_9DYTI</name>
<evidence type="ECO:0000256" key="13">
    <source>
        <dbReference type="ARBA" id="ARBA00023075"/>
    </source>
</evidence>
<dbReference type="GO" id="GO:0005743">
    <property type="term" value="C:mitochondrial inner membrane"/>
    <property type="evidence" value="ECO:0007669"/>
    <property type="project" value="UniProtKB-SubCell"/>
</dbReference>
<gene>
    <name evidence="18" type="primary">nad4l</name>
</gene>
<keyword evidence="12 17" id="KW-0520">NAD</keyword>
<dbReference type="GO" id="GO:0042773">
    <property type="term" value="P:ATP synthesis coupled electron transport"/>
    <property type="evidence" value="ECO:0007669"/>
    <property type="project" value="UniProtKB-UniRule"/>
</dbReference>
<geneLocation type="mitochondrion" evidence="18"/>
<dbReference type="Pfam" id="PF00420">
    <property type="entry name" value="Oxidored_q2"/>
    <property type="match status" value="1"/>
</dbReference>
<keyword evidence="13 17" id="KW-0830">Ubiquinone</keyword>
<evidence type="ECO:0000256" key="5">
    <source>
        <dbReference type="ARBA" id="ARBA00016612"/>
    </source>
</evidence>
<dbReference type="EC" id="7.1.1.2" evidence="4 17"/>
<comment type="subcellular location">
    <subcellularLocation>
        <location evidence="17">Mitochondrion inner membrane</location>
        <topology evidence="17">Multi-pass membrane protein</topology>
    </subcellularLocation>
    <subcellularLocation>
        <location evidence="2">Mitochondrion membrane</location>
        <topology evidence="2">Multi-pass membrane protein</topology>
    </subcellularLocation>
</comment>
<evidence type="ECO:0000256" key="3">
    <source>
        <dbReference type="ARBA" id="ARBA00010519"/>
    </source>
</evidence>
<evidence type="ECO:0000256" key="1">
    <source>
        <dbReference type="ARBA" id="ARBA00003257"/>
    </source>
</evidence>
<evidence type="ECO:0000256" key="17">
    <source>
        <dbReference type="RuleBase" id="RU004419"/>
    </source>
</evidence>
<keyword evidence="15 17" id="KW-0472">Membrane</keyword>
<proteinExistence type="inferred from homology"/>
<keyword evidence="17" id="KW-0999">Mitochondrion inner membrane</keyword>